<dbReference type="STRING" id="1085623.GNIT_2266"/>
<dbReference type="Pfam" id="PF00691">
    <property type="entry name" value="OmpA"/>
    <property type="match status" value="1"/>
</dbReference>
<dbReference type="AlphaFoldDB" id="G4QKR4"/>
<protein>
    <submittedName>
        <fullName evidence="4">Sodium-type flagellar protein MotY</fullName>
    </submittedName>
</protein>
<proteinExistence type="predicted"/>
<dbReference type="PANTHER" id="PTHR30329:SF21">
    <property type="entry name" value="LIPOPROTEIN YIAD-RELATED"/>
    <property type="match status" value="1"/>
</dbReference>
<gene>
    <name evidence="4" type="ordered locus">GNIT_2266</name>
</gene>
<keyword evidence="1" id="KW-0472">Membrane</keyword>
<dbReference type="PANTHER" id="PTHR30329">
    <property type="entry name" value="STATOR ELEMENT OF FLAGELLAR MOTOR COMPLEX"/>
    <property type="match status" value="1"/>
</dbReference>
<reference evidence="4 5" key="1">
    <citation type="journal article" date="2011" name="J. Bacteriol.">
        <title>Complete genome sequence of seawater bacterium Glaciecola nitratireducens FR1064T.</title>
        <authorList>
            <person name="Bian F."/>
            <person name="Qin Q.L."/>
            <person name="Xie B.B."/>
            <person name="Shu Y.L."/>
            <person name="Zhang X.Y."/>
            <person name="Yu Y."/>
            <person name="Chen B."/>
            <person name="Chen X.L."/>
            <person name="Zhou B.C."/>
            <person name="Zhang Y.Z."/>
        </authorList>
    </citation>
    <scope>NUCLEOTIDE SEQUENCE [LARGE SCALE GENOMIC DNA]</scope>
    <source>
        <strain evidence="5">JCM 12485 / KCTC 12276 / FR1064</strain>
    </source>
</reference>
<accession>G4QKR4</accession>
<keyword evidence="4" id="KW-0969">Cilium</keyword>
<dbReference type="GO" id="GO:0016020">
    <property type="term" value="C:membrane"/>
    <property type="evidence" value="ECO:0007669"/>
    <property type="project" value="UniProtKB-UniRule"/>
</dbReference>
<dbReference type="HOGENOM" id="CLU_069369_1_0_6"/>
<keyword evidence="4" id="KW-0966">Cell projection</keyword>
<dbReference type="eggNOG" id="COG2885">
    <property type="taxonomic scope" value="Bacteria"/>
</dbReference>
<keyword evidence="4" id="KW-0282">Flagellum</keyword>
<dbReference type="SUPFAM" id="SSF103088">
    <property type="entry name" value="OmpA-like"/>
    <property type="match status" value="1"/>
</dbReference>
<dbReference type="OrthoDB" id="6905929at2"/>
<dbReference type="Pfam" id="PF18393">
    <property type="entry name" value="MotY_N"/>
    <property type="match status" value="1"/>
</dbReference>
<name>G4QKR4_GLANF</name>
<dbReference type="CDD" id="cd07185">
    <property type="entry name" value="OmpA_C-like"/>
    <property type="match status" value="1"/>
</dbReference>
<dbReference type="Proteomes" id="UP000009282">
    <property type="component" value="Chromosome"/>
</dbReference>
<dbReference type="InterPro" id="IPR036737">
    <property type="entry name" value="OmpA-like_sf"/>
</dbReference>
<dbReference type="EMBL" id="CP003060">
    <property type="protein sequence ID" value="AEP30367.1"/>
    <property type="molecule type" value="Genomic_DNA"/>
</dbReference>
<dbReference type="Gene3D" id="3.30.1330.60">
    <property type="entry name" value="OmpA-like domain"/>
    <property type="match status" value="1"/>
</dbReference>
<dbReference type="PROSITE" id="PS51123">
    <property type="entry name" value="OMPA_2"/>
    <property type="match status" value="1"/>
</dbReference>
<evidence type="ECO:0000256" key="2">
    <source>
        <dbReference type="SAM" id="SignalP"/>
    </source>
</evidence>
<dbReference type="InterPro" id="IPR006665">
    <property type="entry name" value="OmpA-like"/>
</dbReference>
<dbReference type="InterPro" id="IPR041544">
    <property type="entry name" value="MotY_N"/>
</dbReference>
<dbReference type="InterPro" id="IPR050330">
    <property type="entry name" value="Bact_OuterMem_StrucFunc"/>
</dbReference>
<feature type="domain" description="OmpA-like" evidence="3">
    <location>
        <begin position="171"/>
        <end position="287"/>
    </location>
</feature>
<keyword evidence="2" id="KW-0732">Signal</keyword>
<evidence type="ECO:0000313" key="5">
    <source>
        <dbReference type="Proteomes" id="UP000009282"/>
    </source>
</evidence>
<feature type="signal peptide" evidence="2">
    <location>
        <begin position="1"/>
        <end position="18"/>
    </location>
</feature>
<dbReference type="PRINTS" id="PR01023">
    <property type="entry name" value="NAFLGMOTY"/>
</dbReference>
<evidence type="ECO:0000259" key="3">
    <source>
        <dbReference type="PROSITE" id="PS51123"/>
    </source>
</evidence>
<keyword evidence="5" id="KW-1185">Reference proteome</keyword>
<organism evidence="4 5">
    <name type="scientific">Glaciecola nitratireducens (strain JCM 12485 / KCTC 12276 / FR1064)</name>
    <dbReference type="NCBI Taxonomy" id="1085623"/>
    <lineage>
        <taxon>Bacteria</taxon>
        <taxon>Pseudomonadati</taxon>
        <taxon>Pseudomonadota</taxon>
        <taxon>Gammaproteobacteria</taxon>
        <taxon>Alteromonadales</taxon>
        <taxon>Alteromonadaceae</taxon>
        <taxon>Brumicola</taxon>
    </lineage>
</organism>
<dbReference type="Gene3D" id="2.60.40.2540">
    <property type="match status" value="1"/>
</dbReference>
<feature type="chain" id="PRO_5003467332" evidence="2">
    <location>
        <begin position="19"/>
        <end position="287"/>
    </location>
</feature>
<dbReference type="RefSeq" id="WP_014109240.1">
    <property type="nucleotide sequence ID" value="NC_016041.1"/>
</dbReference>
<evidence type="ECO:0000256" key="1">
    <source>
        <dbReference type="PROSITE-ProRule" id="PRU00473"/>
    </source>
</evidence>
<sequence length="287" mass="32841">MKKYLIGLFCLLPIAASANLREYSASVENSEWSLGDQTRLTCELKHPIPGYGMASFVTEASKQLNLEFVLDMLRLPNRYDTATVYSVPPKWMPGELQKTIGTMSLRKQYDGDLPSDSAWEMLTELEKGYYPTIYYQDWNNRYDSVAVALNSSNFDQSYFAFSQCVANLLPYSFEDIAYTVLSYKKNSVELTNYSKRRLDMIGDYLKEDIALELVLLDGYTDSYGGSWNNEQLSIRRANEIRDFFAAQGVDTTRIEVTGHGEKRHVSPNDNEISRAKNRRVIIQLAKL</sequence>
<dbReference type="KEGG" id="gni:GNIT_2266"/>
<evidence type="ECO:0000313" key="4">
    <source>
        <dbReference type="EMBL" id="AEP30367.1"/>
    </source>
</evidence>